<dbReference type="Proteomes" id="UP000279259">
    <property type="component" value="Unassembled WGS sequence"/>
</dbReference>
<evidence type="ECO:0000259" key="2">
    <source>
        <dbReference type="Pfam" id="PF01370"/>
    </source>
</evidence>
<accession>A0A427XYI3</accession>
<dbReference type="STRING" id="1890683.A0A427XYI3"/>
<dbReference type="OrthoDB" id="275457at2759"/>
<dbReference type="AlphaFoldDB" id="A0A427XYI3"/>
<dbReference type="InterPro" id="IPR051207">
    <property type="entry name" value="ComplexI_NDUFA9_subunit"/>
</dbReference>
<keyword evidence="4" id="KW-1185">Reference proteome</keyword>
<evidence type="ECO:0000313" key="4">
    <source>
        <dbReference type="Proteomes" id="UP000279259"/>
    </source>
</evidence>
<name>A0A427XYI3_9TREE</name>
<sequence length="403" mass="44509">MASLRIAPALRAKAAPSSSRPLVSKRFGHDLIVQPSRNQAPKPVIRHGPPTGGRSSVSGHTVTVFGCTGFLGRYLVHKIAKAGAGSLCRTGTRMRRGICGLWEWDARNPEQIRECLRYSDMVYNLVGRDWETRNFNYHDANVASAQLIASIAADHGTPRLVHVSHLNAAPDSASTFYQSKYESERAVRDAFPEATIARPAGMYGAEDWYLNAMARYPILYRLNHGRTKVLPVHVLDVAEALSTMLEAPITSTASTFALPGPAVHTYNSMLSLVAGMSMHPPTTAPSVPKPVAKLFASVINRALWWPTVSPDEIERKYIDDFGAAALLAEGAEEKPAGWEVAVEAKRVGVDGEEVKSWKELDIEPDYIEEHAIKYLRRYRSPANFDQPVELGHFKPPKHYHVLP</sequence>
<evidence type="ECO:0000256" key="1">
    <source>
        <dbReference type="SAM" id="MobiDB-lite"/>
    </source>
</evidence>
<protein>
    <recommendedName>
        <fullName evidence="2">NAD-dependent epimerase/dehydratase domain-containing protein</fullName>
    </recommendedName>
</protein>
<dbReference type="SUPFAM" id="SSF51735">
    <property type="entry name" value="NAD(P)-binding Rossmann-fold domains"/>
    <property type="match status" value="1"/>
</dbReference>
<feature type="domain" description="NAD-dependent epimerase/dehydratase" evidence="2">
    <location>
        <begin position="62"/>
        <end position="248"/>
    </location>
</feature>
<proteinExistence type="predicted"/>
<dbReference type="GO" id="GO:0044877">
    <property type="term" value="F:protein-containing complex binding"/>
    <property type="evidence" value="ECO:0007669"/>
    <property type="project" value="TreeGrafter"/>
</dbReference>
<evidence type="ECO:0000313" key="3">
    <source>
        <dbReference type="EMBL" id="RSH83873.1"/>
    </source>
</evidence>
<dbReference type="PANTHER" id="PTHR12126">
    <property type="entry name" value="NADH-UBIQUINONE OXIDOREDUCTASE 39 KDA SUBUNIT-RELATED"/>
    <property type="match status" value="1"/>
</dbReference>
<dbReference type="EMBL" id="RSCD01000023">
    <property type="protein sequence ID" value="RSH83873.1"/>
    <property type="molecule type" value="Genomic_DNA"/>
</dbReference>
<dbReference type="Pfam" id="PF01370">
    <property type="entry name" value="Epimerase"/>
    <property type="match status" value="1"/>
</dbReference>
<organism evidence="3 4">
    <name type="scientific">Saitozyma podzolica</name>
    <dbReference type="NCBI Taxonomy" id="1890683"/>
    <lineage>
        <taxon>Eukaryota</taxon>
        <taxon>Fungi</taxon>
        <taxon>Dikarya</taxon>
        <taxon>Basidiomycota</taxon>
        <taxon>Agaricomycotina</taxon>
        <taxon>Tremellomycetes</taxon>
        <taxon>Tremellales</taxon>
        <taxon>Trimorphomycetaceae</taxon>
        <taxon>Saitozyma</taxon>
    </lineage>
</organism>
<dbReference type="Gene3D" id="3.40.50.720">
    <property type="entry name" value="NAD(P)-binding Rossmann-like Domain"/>
    <property type="match status" value="1"/>
</dbReference>
<reference evidence="3 4" key="1">
    <citation type="submission" date="2018-11" db="EMBL/GenBank/DDBJ databases">
        <title>Genome sequence of Saitozyma podzolica DSM 27192.</title>
        <authorList>
            <person name="Aliyu H."/>
            <person name="Gorte O."/>
            <person name="Ochsenreither K."/>
        </authorList>
    </citation>
    <scope>NUCLEOTIDE SEQUENCE [LARGE SCALE GENOMIC DNA]</scope>
    <source>
        <strain evidence="3 4">DSM 27192</strain>
    </source>
</reference>
<comment type="caution">
    <text evidence="3">The sequence shown here is derived from an EMBL/GenBank/DDBJ whole genome shotgun (WGS) entry which is preliminary data.</text>
</comment>
<gene>
    <name evidence="3" type="ORF">EHS25_005488</name>
</gene>
<feature type="region of interest" description="Disordered" evidence="1">
    <location>
        <begin position="38"/>
        <end position="57"/>
    </location>
</feature>
<dbReference type="InterPro" id="IPR001509">
    <property type="entry name" value="Epimerase_deHydtase"/>
</dbReference>
<dbReference type="CDD" id="cd05271">
    <property type="entry name" value="NDUFA9_like_SDR_a"/>
    <property type="match status" value="1"/>
</dbReference>
<dbReference type="InterPro" id="IPR036291">
    <property type="entry name" value="NAD(P)-bd_dom_sf"/>
</dbReference>
<dbReference type="PANTHER" id="PTHR12126:SF11">
    <property type="entry name" value="NADH DEHYDROGENASE [UBIQUINONE] 1 ALPHA SUBCOMPLEX SUBUNIT 9, MITOCHONDRIAL"/>
    <property type="match status" value="1"/>
</dbReference>
<dbReference type="GO" id="GO:0005739">
    <property type="term" value="C:mitochondrion"/>
    <property type="evidence" value="ECO:0007669"/>
    <property type="project" value="TreeGrafter"/>
</dbReference>